<sequence length="255" mass="29149">MYSDLSSFSETLKQESEHFCPELPENMPKHVAMIMDGNRRYAKGRSLDQPSYGHFFGAARLLQVTRIAEKMGIKQLTVYALSTENLARPEEEIAVLMAMVRSVLEHWEKELVDSTIRVQHLGFRTKLSQEVLQTIDSIVEKTREHTGLTLNIAFVYGGQAELVHAVTAILNQSQPETKLDFRLIEQNLLTGGLPDWVDPDLVIRTGGRKRLSNFLSLQTRYSELHFTDALWPDFTPQLLLEALEDYSQQQRNFGL</sequence>
<comment type="caution">
    <text evidence="2">Lacks conserved residue(s) required for the propagation of feature annotation.</text>
</comment>
<feature type="active site" description="Proton acceptor" evidence="2">
    <location>
        <position position="85"/>
    </location>
</feature>
<keyword evidence="2" id="KW-0961">Cell wall biogenesis/degradation</keyword>
<keyword evidence="2" id="KW-0573">Peptidoglycan synthesis</keyword>
<feature type="binding site" evidence="2">
    <location>
        <position position="88"/>
    </location>
    <ligand>
        <name>substrate</name>
    </ligand>
</feature>
<evidence type="ECO:0000256" key="2">
    <source>
        <dbReference type="HAMAP-Rule" id="MF_01139"/>
    </source>
</evidence>
<dbReference type="CDD" id="cd00475">
    <property type="entry name" value="Cis_IPPS"/>
    <property type="match status" value="1"/>
</dbReference>
<gene>
    <name evidence="2" type="primary">uppS</name>
    <name evidence="3" type="ORF">GZ78_06995</name>
</gene>
<comment type="cofactor">
    <cofactor evidence="2">
        <name>Mg(2+)</name>
        <dbReference type="ChEBI" id="CHEBI:18420"/>
    </cofactor>
    <text evidence="2">Binds 2 magnesium ions per subunit.</text>
</comment>
<dbReference type="GO" id="GO:0071555">
    <property type="term" value="P:cell wall organization"/>
    <property type="evidence" value="ECO:0007669"/>
    <property type="project" value="UniProtKB-KW"/>
</dbReference>
<dbReference type="GO" id="GO:0000287">
    <property type="term" value="F:magnesium ion binding"/>
    <property type="evidence" value="ECO:0007669"/>
    <property type="project" value="UniProtKB-UniRule"/>
</dbReference>
<evidence type="ECO:0000256" key="1">
    <source>
        <dbReference type="ARBA" id="ARBA00022679"/>
    </source>
</evidence>
<dbReference type="GO" id="GO:0016094">
    <property type="term" value="P:polyprenol biosynthetic process"/>
    <property type="evidence" value="ECO:0007669"/>
    <property type="project" value="TreeGrafter"/>
</dbReference>
<dbReference type="HAMAP" id="MF_01139">
    <property type="entry name" value="ISPT"/>
    <property type="match status" value="1"/>
</dbReference>
<comment type="catalytic activity">
    <reaction evidence="2">
        <text>8 isopentenyl diphosphate + (2E,6E)-farnesyl diphosphate = di-trans,octa-cis-undecaprenyl diphosphate + 8 diphosphate</text>
        <dbReference type="Rhea" id="RHEA:27551"/>
        <dbReference type="ChEBI" id="CHEBI:33019"/>
        <dbReference type="ChEBI" id="CHEBI:58405"/>
        <dbReference type="ChEBI" id="CHEBI:128769"/>
        <dbReference type="ChEBI" id="CHEBI:175763"/>
        <dbReference type="EC" id="2.5.1.31"/>
    </reaction>
</comment>
<dbReference type="Proteomes" id="UP000028073">
    <property type="component" value="Unassembled WGS sequence"/>
</dbReference>
<dbReference type="InterPro" id="IPR001441">
    <property type="entry name" value="UPP_synth-like"/>
</dbReference>
<feature type="binding site" evidence="2">
    <location>
        <position position="204"/>
    </location>
    <ligand>
        <name>substrate</name>
    </ligand>
</feature>
<dbReference type="STRING" id="1137799.GZ78_06995"/>
<dbReference type="SUPFAM" id="SSF64005">
    <property type="entry name" value="Undecaprenyl diphosphate synthase"/>
    <property type="match status" value="1"/>
</dbReference>
<dbReference type="Gene3D" id="3.40.1180.10">
    <property type="entry name" value="Decaprenyl diphosphate synthase-like"/>
    <property type="match status" value="1"/>
</dbReference>
<dbReference type="EC" id="2.5.1.31" evidence="2"/>
<feature type="binding site" evidence="2">
    <location>
        <position position="223"/>
    </location>
    <ligand>
        <name>Mg(2+)</name>
        <dbReference type="ChEBI" id="CHEBI:18420"/>
    </ligand>
</feature>
<organism evidence="3 4">
    <name type="scientific">Endozoicomonas numazuensis</name>
    <dbReference type="NCBI Taxonomy" id="1137799"/>
    <lineage>
        <taxon>Bacteria</taxon>
        <taxon>Pseudomonadati</taxon>
        <taxon>Pseudomonadota</taxon>
        <taxon>Gammaproteobacteria</taxon>
        <taxon>Oceanospirillales</taxon>
        <taxon>Endozoicomonadaceae</taxon>
        <taxon>Endozoicomonas</taxon>
    </lineage>
</organism>
<reference evidence="3 4" key="1">
    <citation type="submission" date="2014-06" db="EMBL/GenBank/DDBJ databases">
        <title>Whole Genome Sequences of Three Symbiotic Endozoicomonas Bacteria.</title>
        <authorList>
            <person name="Neave M.J."/>
            <person name="Apprill A."/>
            <person name="Voolstra C.R."/>
        </authorList>
    </citation>
    <scope>NUCLEOTIDE SEQUENCE [LARGE SCALE GENOMIC DNA]</scope>
    <source>
        <strain evidence="3 4">DSM 25634</strain>
    </source>
</reference>
<evidence type="ECO:0000313" key="4">
    <source>
        <dbReference type="Proteomes" id="UP000028073"/>
    </source>
</evidence>
<feature type="binding site" evidence="2">
    <location>
        <begin position="37"/>
        <end position="40"/>
    </location>
    <ligand>
        <name>substrate</name>
    </ligand>
</feature>
<feature type="binding site" evidence="2">
    <location>
        <begin position="210"/>
        <end position="212"/>
    </location>
    <ligand>
        <name>substrate</name>
    </ligand>
</feature>
<feature type="binding site" evidence="2">
    <location>
        <position position="36"/>
    </location>
    <ligand>
        <name>Mg(2+)</name>
        <dbReference type="ChEBI" id="CHEBI:18420"/>
    </ligand>
</feature>
<dbReference type="GO" id="GO:0008834">
    <property type="term" value="F:ditrans,polycis-undecaprenyl-diphosphate synthase [(2E,6E)-farnesyl-diphosphate specific] activity"/>
    <property type="evidence" value="ECO:0007669"/>
    <property type="project" value="UniProtKB-UniRule"/>
</dbReference>
<feature type="binding site" evidence="2">
    <location>
        <position position="54"/>
    </location>
    <ligand>
        <name>substrate</name>
    </ligand>
</feature>
<feature type="binding site" evidence="2">
    <location>
        <begin position="82"/>
        <end position="84"/>
    </location>
    <ligand>
        <name>substrate</name>
    </ligand>
</feature>
<keyword evidence="1 2" id="KW-0808">Transferase</keyword>
<dbReference type="Pfam" id="PF01255">
    <property type="entry name" value="Prenyltransf"/>
    <property type="match status" value="1"/>
</dbReference>
<dbReference type="AlphaFoldDB" id="A0A081NMG1"/>
<name>A0A081NMG1_9GAMM</name>
<comment type="similarity">
    <text evidence="2">Belongs to the UPP synthase family.</text>
</comment>
<dbReference type="PANTHER" id="PTHR10291">
    <property type="entry name" value="DEHYDRODOLICHYL DIPHOSPHATE SYNTHASE FAMILY MEMBER"/>
    <property type="match status" value="1"/>
</dbReference>
<keyword evidence="2" id="KW-0133">Cell shape</keyword>
<comment type="caution">
    <text evidence="3">The sequence shown here is derived from an EMBL/GenBank/DDBJ whole genome shotgun (WGS) entry which is preliminary data.</text>
</comment>
<comment type="subunit">
    <text evidence="2">Homodimer.</text>
</comment>
<dbReference type="PANTHER" id="PTHR10291:SF0">
    <property type="entry name" value="DEHYDRODOLICHYL DIPHOSPHATE SYNTHASE 2"/>
    <property type="match status" value="1"/>
</dbReference>
<feature type="active site" evidence="2">
    <location>
        <position position="36"/>
    </location>
</feature>
<dbReference type="NCBIfam" id="TIGR00055">
    <property type="entry name" value="uppS"/>
    <property type="match status" value="1"/>
</dbReference>
<protein>
    <recommendedName>
        <fullName evidence="2">Ditrans,polycis-undecaprenyl-diphosphate synthase ((2E,6E)-farnesyl-diphosphate specific)</fullName>
        <ecNumber evidence="2">2.5.1.31</ecNumber>
    </recommendedName>
    <alternativeName>
        <fullName evidence="2">Ditrans,polycis-undecaprenylcistransferase</fullName>
    </alternativeName>
    <alternativeName>
        <fullName evidence="2">Undecaprenyl diphosphate synthase</fullName>
        <shortName evidence="2">UDS</shortName>
    </alternativeName>
    <alternativeName>
        <fullName evidence="2">Undecaprenyl pyrophosphate synthase</fullName>
        <shortName evidence="2">UPP synthase</shortName>
    </alternativeName>
</protein>
<dbReference type="GO" id="GO:0008360">
    <property type="term" value="P:regulation of cell shape"/>
    <property type="evidence" value="ECO:0007669"/>
    <property type="project" value="UniProtKB-KW"/>
</dbReference>
<keyword evidence="2" id="KW-0479">Metal-binding</keyword>
<comment type="function">
    <text evidence="2">Catalyzes the sequential condensation of isopentenyl diphosphate (IPP) with (2E,6E)-farnesyl diphosphate (E,E-FPP) to yield (2Z,6Z,10Z,14Z,18Z,22Z,26Z,30Z,34E,38E)-undecaprenyl diphosphate (di-trans,octa-cis-UPP). UPP is the precursor of glycosyl carrier lipid in the biosynthesis of bacterial cell wall polysaccharide components such as peptidoglycan and lipopolysaccharide.</text>
</comment>
<accession>A0A081NMG1</accession>
<evidence type="ECO:0000313" key="3">
    <source>
        <dbReference type="EMBL" id="KEQ19634.1"/>
    </source>
</evidence>
<proteinExistence type="inferred from homology"/>
<dbReference type="EMBL" id="JOKH01000001">
    <property type="protein sequence ID" value="KEQ19634.1"/>
    <property type="molecule type" value="Genomic_DNA"/>
</dbReference>
<dbReference type="GO" id="GO:0009252">
    <property type="term" value="P:peptidoglycan biosynthetic process"/>
    <property type="evidence" value="ECO:0007669"/>
    <property type="project" value="UniProtKB-UniRule"/>
</dbReference>
<keyword evidence="4" id="KW-1185">Reference proteome</keyword>
<keyword evidence="2" id="KW-0460">Magnesium</keyword>
<dbReference type="eggNOG" id="COG0020">
    <property type="taxonomic scope" value="Bacteria"/>
</dbReference>
<dbReference type="InterPro" id="IPR036424">
    <property type="entry name" value="UPP_synth-like_sf"/>
</dbReference>